<evidence type="ECO:0000313" key="3">
    <source>
        <dbReference type="Proteomes" id="UP000799778"/>
    </source>
</evidence>
<dbReference type="GeneID" id="54290760"/>
<organism evidence="2 3">
    <name type="scientific">Aaosphaeria arxii CBS 175.79</name>
    <dbReference type="NCBI Taxonomy" id="1450172"/>
    <lineage>
        <taxon>Eukaryota</taxon>
        <taxon>Fungi</taxon>
        <taxon>Dikarya</taxon>
        <taxon>Ascomycota</taxon>
        <taxon>Pezizomycotina</taxon>
        <taxon>Dothideomycetes</taxon>
        <taxon>Pleosporomycetidae</taxon>
        <taxon>Pleosporales</taxon>
        <taxon>Pleosporales incertae sedis</taxon>
        <taxon>Aaosphaeria</taxon>
    </lineage>
</organism>
<accession>A0A6A5XJ70</accession>
<evidence type="ECO:0000259" key="1">
    <source>
        <dbReference type="Pfam" id="PF01266"/>
    </source>
</evidence>
<dbReference type="Gene3D" id="3.30.9.10">
    <property type="entry name" value="D-Amino Acid Oxidase, subunit A, domain 2"/>
    <property type="match status" value="1"/>
</dbReference>
<gene>
    <name evidence="2" type="ORF">BU24DRAFT_484810</name>
</gene>
<proteinExistence type="predicted"/>
<dbReference type="PANTHER" id="PTHR13847">
    <property type="entry name" value="SARCOSINE DEHYDROGENASE-RELATED"/>
    <property type="match status" value="1"/>
</dbReference>
<protein>
    <submittedName>
        <fullName evidence="2">FAD dependent oxidoreductase</fullName>
    </submittedName>
</protein>
<keyword evidence="3" id="KW-1185">Reference proteome</keyword>
<reference evidence="2" key="1">
    <citation type="journal article" date="2020" name="Stud. Mycol.">
        <title>101 Dothideomycetes genomes: a test case for predicting lifestyles and emergence of pathogens.</title>
        <authorList>
            <person name="Haridas S."/>
            <person name="Albert R."/>
            <person name="Binder M."/>
            <person name="Bloem J."/>
            <person name="Labutti K."/>
            <person name="Salamov A."/>
            <person name="Andreopoulos B."/>
            <person name="Baker S."/>
            <person name="Barry K."/>
            <person name="Bills G."/>
            <person name="Bluhm B."/>
            <person name="Cannon C."/>
            <person name="Castanera R."/>
            <person name="Culley D."/>
            <person name="Daum C."/>
            <person name="Ezra D."/>
            <person name="Gonzalez J."/>
            <person name="Henrissat B."/>
            <person name="Kuo A."/>
            <person name="Liang C."/>
            <person name="Lipzen A."/>
            <person name="Lutzoni F."/>
            <person name="Magnuson J."/>
            <person name="Mondo S."/>
            <person name="Nolan M."/>
            <person name="Ohm R."/>
            <person name="Pangilinan J."/>
            <person name="Park H.-J."/>
            <person name="Ramirez L."/>
            <person name="Alfaro M."/>
            <person name="Sun H."/>
            <person name="Tritt A."/>
            <person name="Yoshinaga Y."/>
            <person name="Zwiers L.-H."/>
            <person name="Turgeon B."/>
            <person name="Goodwin S."/>
            <person name="Spatafora J."/>
            <person name="Crous P."/>
            <person name="Grigoriev I."/>
        </authorList>
    </citation>
    <scope>NUCLEOTIDE SEQUENCE</scope>
    <source>
        <strain evidence="2">CBS 175.79</strain>
    </source>
</reference>
<dbReference type="InterPro" id="IPR036188">
    <property type="entry name" value="FAD/NAD-bd_sf"/>
</dbReference>
<dbReference type="Gene3D" id="3.50.50.60">
    <property type="entry name" value="FAD/NAD(P)-binding domain"/>
    <property type="match status" value="1"/>
</dbReference>
<name>A0A6A5XJ70_9PLEO</name>
<sequence>MSDWMESDTFKAQYNGAEDFAGRVPRPDEFPEDPSTSRSYWIRNHTIELDQIWRDRALPEETDVVIIGSGITGAVVAFQLSEQQPDIRVALLEARGICTGATGRNGGHICRPEVCHFDETVQAFGDEDAMRLKKFAIRNRDMMIECIEKLDATEKVSLRLNGTVVVFETENERDAFQKDIDYATSKGYKSEGYIIGPEEAATKLDLDASRTNFGAAILEKSGTIFPRKFVDVLLQTALRRMPSLTIHPYTAVESVSRPDSNNSLYKAHTTRGVIQSKAIFHATNAYAGHLNVDLQGADGVFGAKGHMLGINPNVTGCRKQLQQGFGYGDFWHYLQQRPGNGPFLYGFATAELLNDYDDRITLPADHEVRAKMLGFLERMFPEWFQNLDISRDVPYDWTGIQGFTMTGASIVGRPSKDSLGEFASVGHNGEGMGRCFASATVATEAMIAYLLGKSYQTPDWFPEAFRRNI</sequence>
<dbReference type="AlphaFoldDB" id="A0A6A5XJ70"/>
<dbReference type="EMBL" id="ML978072">
    <property type="protein sequence ID" value="KAF2012916.1"/>
    <property type="molecule type" value="Genomic_DNA"/>
</dbReference>
<dbReference type="InterPro" id="IPR006076">
    <property type="entry name" value="FAD-dep_OxRdtase"/>
</dbReference>
<dbReference type="RefSeq" id="XP_033381255.1">
    <property type="nucleotide sequence ID" value="XM_033533363.1"/>
</dbReference>
<dbReference type="Proteomes" id="UP000799778">
    <property type="component" value="Unassembled WGS sequence"/>
</dbReference>
<dbReference type="SUPFAM" id="SSF51905">
    <property type="entry name" value="FAD/NAD(P)-binding domain"/>
    <property type="match status" value="1"/>
</dbReference>
<dbReference type="PANTHER" id="PTHR13847:SF260">
    <property type="entry name" value="FAD DEPENDENT OXIDOREDUCTASE DOMAIN-CONTAINING PROTEIN"/>
    <property type="match status" value="1"/>
</dbReference>
<dbReference type="OrthoDB" id="429143at2759"/>
<evidence type="ECO:0000313" key="2">
    <source>
        <dbReference type="EMBL" id="KAF2012916.1"/>
    </source>
</evidence>
<dbReference type="Pfam" id="PF01266">
    <property type="entry name" value="DAO"/>
    <property type="match status" value="1"/>
</dbReference>
<feature type="domain" description="FAD dependent oxidoreductase" evidence="1">
    <location>
        <begin position="63"/>
        <end position="444"/>
    </location>
</feature>
<dbReference type="GO" id="GO:0005737">
    <property type="term" value="C:cytoplasm"/>
    <property type="evidence" value="ECO:0007669"/>
    <property type="project" value="TreeGrafter"/>
</dbReference>